<accession>A0AAV5UYT8</accession>
<gene>
    <name evidence="1" type="ORF">PFISCL1PPCAC_2816</name>
</gene>
<dbReference type="EMBL" id="BTSY01000001">
    <property type="protein sequence ID" value="GMT11519.1"/>
    <property type="molecule type" value="Genomic_DNA"/>
</dbReference>
<keyword evidence="2" id="KW-1185">Reference proteome</keyword>
<feature type="non-terminal residue" evidence="1">
    <location>
        <position position="217"/>
    </location>
</feature>
<evidence type="ECO:0000313" key="2">
    <source>
        <dbReference type="Proteomes" id="UP001432322"/>
    </source>
</evidence>
<dbReference type="AlphaFoldDB" id="A0AAV5UYT8"/>
<dbReference type="Proteomes" id="UP001432322">
    <property type="component" value="Unassembled WGS sequence"/>
</dbReference>
<organism evidence="1 2">
    <name type="scientific">Pristionchus fissidentatus</name>
    <dbReference type="NCBI Taxonomy" id="1538716"/>
    <lineage>
        <taxon>Eukaryota</taxon>
        <taxon>Metazoa</taxon>
        <taxon>Ecdysozoa</taxon>
        <taxon>Nematoda</taxon>
        <taxon>Chromadorea</taxon>
        <taxon>Rhabditida</taxon>
        <taxon>Rhabditina</taxon>
        <taxon>Diplogasteromorpha</taxon>
        <taxon>Diplogasteroidea</taxon>
        <taxon>Neodiplogasteridae</taxon>
        <taxon>Pristionchus</taxon>
    </lineage>
</organism>
<protein>
    <submittedName>
        <fullName evidence="1">Uncharacterized protein</fullName>
    </submittedName>
</protein>
<reference evidence="1" key="1">
    <citation type="submission" date="2023-10" db="EMBL/GenBank/DDBJ databases">
        <title>Genome assembly of Pristionchus species.</title>
        <authorList>
            <person name="Yoshida K."/>
            <person name="Sommer R.J."/>
        </authorList>
    </citation>
    <scope>NUCLEOTIDE SEQUENCE</scope>
    <source>
        <strain evidence="1">RS5133</strain>
    </source>
</reference>
<proteinExistence type="predicted"/>
<feature type="non-terminal residue" evidence="1">
    <location>
        <position position="1"/>
    </location>
</feature>
<comment type="caution">
    <text evidence="1">The sequence shown here is derived from an EMBL/GenBank/DDBJ whole genome shotgun (WGS) entry which is preliminary data.</text>
</comment>
<sequence length="217" mass="24996">LAMKCIDSRSFSVKDVKITGEPAVLASLWAGSPNNLATLVRNGKVYVVNFNLTRLLVGTRVSNRIFSDFVHFPPLISSSQHQKMQILPEGMMTNFKPSSLLLDELGFHWTQLQTNSEETRRNYFWSEFLFADNKGSVPSFKQIVFDEENPDILYLDELSLDTLVITRKRITDTVGLTMEGSGRYFSWQRIILGRRLHLLQYTRNSGTEYKHNSRHFV</sequence>
<name>A0AAV5UYT8_9BILA</name>
<evidence type="ECO:0000313" key="1">
    <source>
        <dbReference type="EMBL" id="GMT11519.1"/>
    </source>
</evidence>